<evidence type="ECO:0000313" key="3">
    <source>
        <dbReference type="Proteomes" id="UP000001064"/>
    </source>
</evidence>
<dbReference type="Proteomes" id="UP000001064">
    <property type="component" value="Unassembled WGS sequence"/>
</dbReference>
<protein>
    <recommendedName>
        <fullName evidence="4">CUE domain-containing protein</fullName>
    </recommendedName>
</protein>
<feature type="region of interest" description="Disordered" evidence="1">
    <location>
        <begin position="490"/>
        <end position="535"/>
    </location>
</feature>
<name>F0ZBV8_DICPU</name>
<accession>F0ZBV8</accession>
<dbReference type="VEuPathDB" id="AmoebaDB:DICPUDRAFT_75859"/>
<reference evidence="3" key="1">
    <citation type="journal article" date="2011" name="Genome Biol.">
        <title>Comparative genomics of the social amoebae Dictyostelium discoideum and Dictyostelium purpureum.</title>
        <authorList>
            <consortium name="US DOE Joint Genome Institute (JGI-PGF)"/>
            <person name="Sucgang R."/>
            <person name="Kuo A."/>
            <person name="Tian X."/>
            <person name="Salerno W."/>
            <person name="Parikh A."/>
            <person name="Feasley C.L."/>
            <person name="Dalin E."/>
            <person name="Tu H."/>
            <person name="Huang E."/>
            <person name="Barry K."/>
            <person name="Lindquist E."/>
            <person name="Shapiro H."/>
            <person name="Bruce D."/>
            <person name="Schmutz J."/>
            <person name="Salamov A."/>
            <person name="Fey P."/>
            <person name="Gaudet P."/>
            <person name="Anjard C."/>
            <person name="Babu M.M."/>
            <person name="Basu S."/>
            <person name="Bushmanova Y."/>
            <person name="van der Wel H."/>
            <person name="Katoh-Kurasawa M."/>
            <person name="Dinh C."/>
            <person name="Coutinho P.M."/>
            <person name="Saito T."/>
            <person name="Elias M."/>
            <person name="Schaap P."/>
            <person name="Kay R.R."/>
            <person name="Henrissat B."/>
            <person name="Eichinger L."/>
            <person name="Rivero F."/>
            <person name="Putnam N.H."/>
            <person name="West C.M."/>
            <person name="Loomis W.F."/>
            <person name="Chisholm R.L."/>
            <person name="Shaulsky G."/>
            <person name="Strassmann J.E."/>
            <person name="Queller D.C."/>
            <person name="Kuspa A."/>
            <person name="Grigoriev I.V."/>
        </authorList>
    </citation>
    <scope>NUCLEOTIDE SEQUENCE [LARGE SCALE GENOMIC DNA]</scope>
    <source>
        <strain evidence="3">QSDP1</strain>
    </source>
</reference>
<dbReference type="GeneID" id="10507031"/>
<dbReference type="STRING" id="5786.F0ZBV8"/>
<feature type="region of interest" description="Disordered" evidence="1">
    <location>
        <begin position="311"/>
        <end position="339"/>
    </location>
</feature>
<feature type="compositionally biased region" description="Low complexity" evidence="1">
    <location>
        <begin position="509"/>
        <end position="535"/>
    </location>
</feature>
<dbReference type="AlphaFoldDB" id="F0ZBV8"/>
<organism evidence="2 3">
    <name type="scientific">Dictyostelium purpureum</name>
    <name type="common">Slime mold</name>
    <dbReference type="NCBI Taxonomy" id="5786"/>
    <lineage>
        <taxon>Eukaryota</taxon>
        <taxon>Amoebozoa</taxon>
        <taxon>Evosea</taxon>
        <taxon>Eumycetozoa</taxon>
        <taxon>Dictyostelia</taxon>
        <taxon>Dictyosteliales</taxon>
        <taxon>Dictyosteliaceae</taxon>
        <taxon>Dictyostelium</taxon>
    </lineage>
</organism>
<feature type="compositionally biased region" description="Low complexity" evidence="1">
    <location>
        <begin position="36"/>
        <end position="64"/>
    </location>
</feature>
<dbReference type="InParanoid" id="F0ZBV8"/>
<sequence>MNSSSPPIQTTTTTSTENKDIKEETFETNDDDLDNKNNNNNNNNNNNTNNNSNINNDKPINNDSSLPSIRDYSLDKNKKETDQENHLGRFEPYGGNNKKVLNFQERLETVELVVSMFPLLEKDQNVYKILNKYDWNVEASINELQRRHDFAEKSLVMTGAASFPQDETTFTTPKELQQQEMKTFTKRRYKGIYSHPTNTQDDFDRMDDFLEEEEEEEEDFSFEKNITEDLMEVKDEKDKESDDNSIDNKNSPNSKQSALDFSRFPNFKQDIQTLRDIFGTAFHEYELKGFYMVCSGNLELVIDQLVNEQKQKDSTPVKQQPQQQQPQPQPRQPLTAKLSEEEKRQLQLQLIEEQEKLEKKFSDKKQQEINSHPSKKNFSQQEIVNELKDLFSKHVEEGVIEWVAYSCDYDLGKSTTQLVDLKHSNLLKKNAAAAAGAANANTTTSPTGLQLDPNLQAQIENNINILSKGLISLPSFDTITDQIKNLNANDNENANQSSNNNFKSIFNRSNISPPTNTTTTTTTSNNTIDQNSSSSTPVFQQNFVYEKK</sequence>
<feature type="region of interest" description="Disordered" evidence="1">
    <location>
        <begin position="214"/>
        <end position="261"/>
    </location>
</feature>
<evidence type="ECO:0008006" key="4">
    <source>
        <dbReference type="Google" id="ProtNLM"/>
    </source>
</evidence>
<feature type="compositionally biased region" description="Basic and acidic residues" evidence="1">
    <location>
        <begin position="221"/>
        <end position="242"/>
    </location>
</feature>
<feature type="compositionally biased region" description="Low complexity" evidence="1">
    <location>
        <begin position="490"/>
        <end position="501"/>
    </location>
</feature>
<proteinExistence type="predicted"/>
<dbReference type="eggNOG" id="ENOG502RCR8">
    <property type="taxonomic scope" value="Eukaryota"/>
</dbReference>
<keyword evidence="3" id="KW-1185">Reference proteome</keyword>
<dbReference type="EMBL" id="GL870974">
    <property type="protein sequence ID" value="EGC38527.1"/>
    <property type="molecule type" value="Genomic_DNA"/>
</dbReference>
<dbReference type="FunCoup" id="F0ZBV8">
    <property type="interactions" value="743"/>
</dbReference>
<evidence type="ECO:0000256" key="1">
    <source>
        <dbReference type="SAM" id="MobiDB-lite"/>
    </source>
</evidence>
<dbReference type="OrthoDB" id="20904at2759"/>
<dbReference type="OMA" id="IEWVAYS"/>
<dbReference type="RefSeq" id="XP_003284898.1">
    <property type="nucleotide sequence ID" value="XM_003284850.1"/>
</dbReference>
<evidence type="ECO:0000313" key="2">
    <source>
        <dbReference type="EMBL" id="EGC38527.1"/>
    </source>
</evidence>
<gene>
    <name evidence="2" type="ORF">DICPUDRAFT_75859</name>
</gene>
<feature type="compositionally biased region" description="Low complexity" evidence="1">
    <location>
        <begin position="1"/>
        <end position="16"/>
    </location>
</feature>
<feature type="region of interest" description="Disordered" evidence="1">
    <location>
        <begin position="1"/>
        <end position="70"/>
    </location>
</feature>
<dbReference type="KEGG" id="dpp:DICPUDRAFT_75859"/>